<protein>
    <submittedName>
        <fullName evidence="1">Uncharacterized protein</fullName>
    </submittedName>
</protein>
<sequence length="204" mass="22313">MLWLILSTSAFAAGDFRVEPCRHVLNVDIAFSVPPSSDARRLDIRSCGAGIASDASSGRDLFRLRIRSDDGRLTHIVADDLKRNIRVEKSDIPLGVRTQFGSDAPGREWRVSVRITPDTKNDDSPKLLSVDIENQPIDAVAARLQAIGGWTLRGAELLGDRRATFRFESIPLDSMLQLIADVAGVDIQSNGVDEATFSRRASSP</sequence>
<dbReference type="RefSeq" id="WP_263542878.1">
    <property type="nucleotide sequence ID" value="NZ_JAOVZO020000003.1"/>
</dbReference>
<evidence type="ECO:0000313" key="1">
    <source>
        <dbReference type="EMBL" id="MDC8011662.1"/>
    </source>
</evidence>
<proteinExistence type="predicted"/>
<accession>A0A9X3YGJ4</accession>
<evidence type="ECO:0000313" key="2">
    <source>
        <dbReference type="Proteomes" id="UP001139971"/>
    </source>
</evidence>
<keyword evidence="2" id="KW-1185">Reference proteome</keyword>
<dbReference type="Proteomes" id="UP001139971">
    <property type="component" value="Unassembled WGS sequence"/>
</dbReference>
<organism evidence="1 2">
    <name type="scientific">Tahibacter soli</name>
    <dbReference type="NCBI Taxonomy" id="2983605"/>
    <lineage>
        <taxon>Bacteria</taxon>
        <taxon>Pseudomonadati</taxon>
        <taxon>Pseudomonadota</taxon>
        <taxon>Gammaproteobacteria</taxon>
        <taxon>Lysobacterales</taxon>
        <taxon>Rhodanobacteraceae</taxon>
        <taxon>Tahibacter</taxon>
    </lineage>
</organism>
<dbReference type="AlphaFoldDB" id="A0A9X3YGJ4"/>
<name>A0A9X3YGJ4_9GAMM</name>
<gene>
    <name evidence="1" type="ORF">OD750_003790</name>
</gene>
<reference evidence="1" key="1">
    <citation type="submission" date="2023-02" db="EMBL/GenBank/DDBJ databases">
        <title>Tahibacter soli sp. nov. isolated from soil.</title>
        <authorList>
            <person name="Baek J.H."/>
            <person name="Lee J.K."/>
            <person name="Choi D.G."/>
            <person name="Jeon C.O."/>
        </authorList>
    </citation>
    <scope>NUCLEOTIDE SEQUENCE</scope>
    <source>
        <strain evidence="1">BL</strain>
    </source>
</reference>
<comment type="caution">
    <text evidence="1">The sequence shown here is derived from an EMBL/GenBank/DDBJ whole genome shotgun (WGS) entry which is preliminary data.</text>
</comment>
<dbReference type="EMBL" id="JAOVZO020000003">
    <property type="protein sequence ID" value="MDC8011662.1"/>
    <property type="molecule type" value="Genomic_DNA"/>
</dbReference>